<protein>
    <submittedName>
        <fullName evidence="2">Uncharacterized protein</fullName>
    </submittedName>
</protein>
<proteinExistence type="predicted"/>
<organism evidence="2">
    <name type="scientific">Ostreococcus tauri</name>
    <name type="common">Marine green alga</name>
    <dbReference type="NCBI Taxonomy" id="70448"/>
    <lineage>
        <taxon>Eukaryota</taxon>
        <taxon>Viridiplantae</taxon>
        <taxon>Chlorophyta</taxon>
        <taxon>Mamiellophyceae</taxon>
        <taxon>Mamiellales</taxon>
        <taxon>Bathycoccaceae</taxon>
        <taxon>Ostreococcus</taxon>
    </lineage>
</organism>
<dbReference type="Proteomes" id="UP000195557">
    <property type="component" value="Unassembled WGS sequence"/>
</dbReference>
<dbReference type="PANTHER" id="PTHR36334">
    <property type="entry name" value="PROTEIN, PUTATIVE (DUF2358)-RELATED"/>
    <property type="match status" value="1"/>
</dbReference>
<dbReference type="EMBL" id="KZ155783">
    <property type="protein sequence ID" value="OUS46466.1"/>
    <property type="molecule type" value="Genomic_DNA"/>
</dbReference>
<dbReference type="GO" id="GO:0009507">
    <property type="term" value="C:chloroplast"/>
    <property type="evidence" value="ECO:0007669"/>
    <property type="project" value="TreeGrafter"/>
</dbReference>
<name>A0A1Y5IAC7_OSTTA</name>
<gene>
    <name evidence="2" type="ORF">BE221DRAFT_191945</name>
</gene>
<reference evidence="2" key="1">
    <citation type="submission" date="2017-04" db="EMBL/GenBank/DDBJ databases">
        <title>Population genomics of picophytoplankton unveils novel chromosome hypervariability.</title>
        <authorList>
            <consortium name="DOE Joint Genome Institute"/>
            <person name="Blanc-Mathieu R."/>
            <person name="Krasovec M."/>
            <person name="Hebrard M."/>
            <person name="Yau S."/>
            <person name="Desgranges E."/>
            <person name="Martin J."/>
            <person name="Schackwitz W."/>
            <person name="Kuo A."/>
            <person name="Salin G."/>
            <person name="Donnadieu C."/>
            <person name="Desdevises Y."/>
            <person name="Sanchez-Ferandin S."/>
            <person name="Moreau H."/>
            <person name="Rivals E."/>
            <person name="Grigoriev I.V."/>
            <person name="Grimsley N."/>
            <person name="Eyre-Walker A."/>
            <person name="Piganeau G."/>
        </authorList>
    </citation>
    <scope>NUCLEOTIDE SEQUENCE [LARGE SCALE GENOMIC DNA]</scope>
    <source>
        <strain evidence="2">RCC 1115</strain>
    </source>
</reference>
<dbReference type="AlphaFoldDB" id="A0A1Y5IAC7"/>
<evidence type="ECO:0000256" key="1">
    <source>
        <dbReference type="SAM" id="MobiDB-lite"/>
    </source>
</evidence>
<dbReference type="eggNOG" id="ENOG502S6AI">
    <property type="taxonomic scope" value="Eukaryota"/>
</dbReference>
<accession>A0A1Y5IAC7</accession>
<sequence length="286" mass="32120">MRVHVVSRLAARASTRRSSEEGARVDRHRHPQRLGIHHESSSIASPRRDGRGKTRVQATDKEFRASVDGFREPCDEFVCKSSPAVENTLKSVVKDINAARGTTRSSKPYAPDVEYDDGVLKFKGSEKYAKYCSYVENNLRQVTTRVTEISMKDTLDVATVRWELNGTNDIGRVGVDIEATYKMNLITGRVLEHRERWTVNPSRTEAQAGALLESTRKAHALPLNAMELADRAIVLLGDEGEKNIYVNPNDPMKFFQQDDTSKTDLLQLSLVAAVIYLLTKVFEVLN</sequence>
<feature type="compositionally biased region" description="Basic and acidic residues" evidence="1">
    <location>
        <begin position="36"/>
        <end position="57"/>
    </location>
</feature>
<evidence type="ECO:0000313" key="2">
    <source>
        <dbReference type="EMBL" id="OUS46466.1"/>
    </source>
</evidence>
<dbReference type="PANTHER" id="PTHR36334:SF1">
    <property type="entry name" value="PROTEIN, PUTATIVE (DUF2358)-RELATED"/>
    <property type="match status" value="1"/>
</dbReference>
<feature type="region of interest" description="Disordered" evidence="1">
    <location>
        <begin position="1"/>
        <end position="57"/>
    </location>
</feature>